<dbReference type="InterPro" id="IPR010624">
    <property type="entry name" value="KaiC_dom"/>
</dbReference>
<dbReference type="OrthoDB" id="27015at2157"/>
<reference evidence="8" key="1">
    <citation type="submission" date="2010-07" db="EMBL/GenBank/DDBJ databases">
        <title>The complete genome of Methanosalsum zhilinae DSM 4017.</title>
        <authorList>
            <consortium name="US DOE Joint Genome Institute (JGI-PGF)"/>
            <person name="Lucas S."/>
            <person name="Copeland A."/>
            <person name="Lapidus A."/>
            <person name="Glavina del Rio T."/>
            <person name="Dalin E."/>
            <person name="Tice H."/>
            <person name="Bruce D."/>
            <person name="Goodwin L."/>
            <person name="Pitluck S."/>
            <person name="Kyrpides N."/>
            <person name="Mavromatis K."/>
            <person name="Ovchinnikova G."/>
            <person name="Daligault H."/>
            <person name="Detter J.C."/>
            <person name="Han C."/>
            <person name="Tapia R."/>
            <person name="Larimer F."/>
            <person name="Land M."/>
            <person name="Hauser L."/>
            <person name="Markowitz V."/>
            <person name="Cheng J.-F."/>
            <person name="Hugenholtz P."/>
            <person name="Woyke T."/>
            <person name="Wu D."/>
            <person name="Spring S."/>
            <person name="Schueler E."/>
            <person name="Brambilla E."/>
            <person name="Klenk H.-P."/>
            <person name="Eisen J.A."/>
        </authorList>
    </citation>
    <scope>NUCLEOTIDE SEQUENCE</scope>
    <source>
        <strain evidence="8">DSM 4017</strain>
    </source>
</reference>
<dbReference type="InterPro" id="IPR014774">
    <property type="entry name" value="KaiC-like_dom"/>
</dbReference>
<dbReference type="GO" id="GO:0004674">
    <property type="term" value="F:protein serine/threonine kinase activity"/>
    <property type="evidence" value="ECO:0007669"/>
    <property type="project" value="UniProtKB-EC"/>
</dbReference>
<proteinExistence type="predicted"/>
<dbReference type="InterPro" id="IPR027417">
    <property type="entry name" value="P-loop_NTPase"/>
</dbReference>
<evidence type="ECO:0000256" key="3">
    <source>
        <dbReference type="ARBA" id="ARBA00022679"/>
    </source>
</evidence>
<gene>
    <name evidence="8" type="ordered locus">Mzhil_0993</name>
</gene>
<keyword evidence="6" id="KW-0378">Hydrolase</keyword>
<dbReference type="InterPro" id="IPR051347">
    <property type="entry name" value="Circadian_clock_KaiC-rel"/>
</dbReference>
<evidence type="ECO:0000256" key="1">
    <source>
        <dbReference type="ARBA" id="ARBA00012513"/>
    </source>
</evidence>
<keyword evidence="4" id="KW-0677">Repeat</keyword>
<keyword evidence="3 8" id="KW-0808">Transferase</keyword>
<evidence type="ECO:0000313" key="9">
    <source>
        <dbReference type="Proteomes" id="UP000006622"/>
    </source>
</evidence>
<dbReference type="HOGENOM" id="CLU_023669_4_2_2"/>
<evidence type="ECO:0000259" key="7">
    <source>
        <dbReference type="PROSITE" id="PS51146"/>
    </source>
</evidence>
<evidence type="ECO:0000256" key="2">
    <source>
        <dbReference type="ARBA" id="ARBA00022553"/>
    </source>
</evidence>
<dbReference type="Gene3D" id="3.40.50.300">
    <property type="entry name" value="P-loop containing nucleotide triphosphate hydrolases"/>
    <property type="match status" value="2"/>
</dbReference>
<accession>F7XLQ7</accession>
<dbReference type="PROSITE" id="PS51146">
    <property type="entry name" value="KAIC"/>
    <property type="match status" value="2"/>
</dbReference>
<evidence type="ECO:0000256" key="5">
    <source>
        <dbReference type="ARBA" id="ARBA00022777"/>
    </source>
</evidence>
<dbReference type="GO" id="GO:0016787">
    <property type="term" value="F:hydrolase activity"/>
    <property type="evidence" value="ECO:0007669"/>
    <property type="project" value="UniProtKB-KW"/>
</dbReference>
<organism evidence="8 9">
    <name type="scientific">Methanosalsum zhilinae (strain DSM 4017 / NBRC 107636 / OCM 62 / WeN5)</name>
    <name type="common">Methanohalophilus zhilinae</name>
    <dbReference type="NCBI Taxonomy" id="679901"/>
    <lineage>
        <taxon>Archaea</taxon>
        <taxon>Methanobacteriati</taxon>
        <taxon>Methanobacteriota</taxon>
        <taxon>Stenosarchaea group</taxon>
        <taxon>Methanomicrobia</taxon>
        <taxon>Methanosarcinales</taxon>
        <taxon>Methanosarcinaceae</taxon>
        <taxon>Methanosalsum</taxon>
    </lineage>
</organism>
<dbReference type="EC" id="2.7.11.1" evidence="1"/>
<evidence type="ECO:0000256" key="4">
    <source>
        <dbReference type="ARBA" id="ARBA00022737"/>
    </source>
</evidence>
<name>F7XLQ7_METZD</name>
<keyword evidence="5" id="KW-0418">Kinase</keyword>
<feature type="domain" description="KaiC" evidence="7">
    <location>
        <begin position="236"/>
        <end position="468"/>
    </location>
</feature>
<keyword evidence="9" id="KW-1185">Reference proteome</keyword>
<sequence length="483" mass="53838">MERIQTKIPNLDMILNGGIPEYSINIIAGKPGTGKTILVQQMIFNNAAQGKKSIYLTTVSEPSVKVVRFQREFDYFNPDFLGEYVIYADLGEIIRKNGSKGALDSVTKLIEEHSPDFLVIDSFKAIHDLVSSQTDFRNFMFELAVKLSSWNTTTFLVGEYSCNERDTLPEFSVADSMICLKYDNGSRNIEIKKMRGTSFLSGKHTMKIDDSGITIYPHLKPELRISEISDERSEPERVSTGVPGLDTMLGGGLLQRRATLVIGSAGTGKSLMGLHFLAEGAKKGENGILLSFEERADEVIENSHSYGINLEDMIKKGLITILHIVPVDLSVDEMIYRLKETIEHTGAKRIVIDGIANIERNQTSVEIRDTFYTIVDMLKEHNTTSILTSEVSEIIGSTEATKHGTSFVVDTIISLRYVEIESEMKKAVSIIKMRGSDHDKEIREYKISDKGISVELPFAQYSGVFSGTPSKKPSEAFVEAFKK</sequence>
<dbReference type="GO" id="GO:0005524">
    <property type="term" value="F:ATP binding"/>
    <property type="evidence" value="ECO:0007669"/>
    <property type="project" value="InterPro"/>
</dbReference>
<keyword evidence="2" id="KW-0597">Phosphoprotein</keyword>
<dbReference type="PIRSF" id="PIRSF039117">
    <property type="entry name" value="KaiC"/>
    <property type="match status" value="1"/>
</dbReference>
<dbReference type="RefSeq" id="WP_013898288.1">
    <property type="nucleotide sequence ID" value="NC_015676.1"/>
</dbReference>
<evidence type="ECO:0000313" key="8">
    <source>
        <dbReference type="EMBL" id="AEH60850.1"/>
    </source>
</evidence>
<dbReference type="EMBL" id="CP002101">
    <property type="protein sequence ID" value="AEH60850.1"/>
    <property type="molecule type" value="Genomic_DNA"/>
</dbReference>
<dbReference type="PANTHER" id="PTHR42926:SF1">
    <property type="entry name" value="CIRCADIAN CLOCK OSCILLATOR PROTEIN KAIC 1"/>
    <property type="match status" value="1"/>
</dbReference>
<dbReference type="CDD" id="cd01124">
    <property type="entry name" value="KaiC-like"/>
    <property type="match status" value="1"/>
</dbReference>
<dbReference type="PRINTS" id="PR01874">
    <property type="entry name" value="DNAREPAIRADA"/>
</dbReference>
<dbReference type="Proteomes" id="UP000006622">
    <property type="component" value="Chromosome"/>
</dbReference>
<dbReference type="InterPro" id="IPR030665">
    <property type="entry name" value="KaiC"/>
</dbReference>
<dbReference type="KEGG" id="mzh:Mzhil_0993"/>
<dbReference type="PANTHER" id="PTHR42926">
    <property type="match status" value="1"/>
</dbReference>
<dbReference type="AlphaFoldDB" id="F7XLQ7"/>
<feature type="domain" description="KaiC" evidence="7">
    <location>
        <begin position="2"/>
        <end position="229"/>
    </location>
</feature>
<dbReference type="Pfam" id="PF06745">
    <property type="entry name" value="ATPase"/>
    <property type="match status" value="2"/>
</dbReference>
<protein>
    <recommendedName>
        <fullName evidence="1">non-specific serine/threonine protein kinase</fullName>
        <ecNumber evidence="1">2.7.11.1</ecNumber>
    </recommendedName>
</protein>
<dbReference type="GeneID" id="10822616"/>
<evidence type="ECO:0000256" key="6">
    <source>
        <dbReference type="ARBA" id="ARBA00022801"/>
    </source>
</evidence>
<dbReference type="SUPFAM" id="SSF52540">
    <property type="entry name" value="P-loop containing nucleoside triphosphate hydrolases"/>
    <property type="match status" value="2"/>
</dbReference>